<dbReference type="InterPro" id="IPR044951">
    <property type="entry name" value="SPC24-like"/>
</dbReference>
<organism evidence="1 2">
    <name type="scientific">Deinandra increscens subsp. villosa</name>
    <dbReference type="NCBI Taxonomy" id="3103831"/>
    <lineage>
        <taxon>Eukaryota</taxon>
        <taxon>Viridiplantae</taxon>
        <taxon>Streptophyta</taxon>
        <taxon>Embryophyta</taxon>
        <taxon>Tracheophyta</taxon>
        <taxon>Spermatophyta</taxon>
        <taxon>Magnoliopsida</taxon>
        <taxon>eudicotyledons</taxon>
        <taxon>Gunneridae</taxon>
        <taxon>Pentapetalae</taxon>
        <taxon>asterids</taxon>
        <taxon>campanulids</taxon>
        <taxon>Asterales</taxon>
        <taxon>Asteraceae</taxon>
        <taxon>Asteroideae</taxon>
        <taxon>Heliantheae alliance</taxon>
        <taxon>Madieae</taxon>
        <taxon>Madiinae</taxon>
        <taxon>Deinandra</taxon>
    </lineage>
</organism>
<dbReference type="Gene3D" id="3.30.160.570">
    <property type="entry name" value="Ncd80 complex, Spc24 subunit"/>
    <property type="match status" value="1"/>
</dbReference>
<protein>
    <submittedName>
        <fullName evidence="1">Uncharacterized protein</fullName>
    </submittedName>
</protein>
<evidence type="ECO:0000313" key="2">
    <source>
        <dbReference type="Proteomes" id="UP001408789"/>
    </source>
</evidence>
<dbReference type="PANTHER" id="PTHR35730:SF2">
    <property type="entry name" value="KINETOCHORE PROTEIN SPC24 HOMOLOG-RELATED"/>
    <property type="match status" value="1"/>
</dbReference>
<dbReference type="GO" id="GO:0051983">
    <property type="term" value="P:regulation of chromosome segregation"/>
    <property type="evidence" value="ECO:0007669"/>
    <property type="project" value="InterPro"/>
</dbReference>
<dbReference type="PANTHER" id="PTHR35730">
    <property type="entry name" value="KINETOCHORE PROTEIN SPC24 HOMOLOG-RELATED"/>
    <property type="match status" value="1"/>
</dbReference>
<evidence type="ECO:0000313" key="1">
    <source>
        <dbReference type="EMBL" id="KAK9060938.1"/>
    </source>
</evidence>
<dbReference type="Proteomes" id="UP001408789">
    <property type="component" value="Unassembled WGS sequence"/>
</dbReference>
<name>A0AAP0CX62_9ASTR</name>
<dbReference type="EMBL" id="JBCNJP010000019">
    <property type="protein sequence ID" value="KAK9060938.1"/>
    <property type="molecule type" value="Genomic_DNA"/>
</dbReference>
<keyword evidence="2" id="KW-1185">Reference proteome</keyword>
<comment type="caution">
    <text evidence="1">The sequence shown here is derived from an EMBL/GenBank/DDBJ whole genome shotgun (WGS) entry which is preliminary data.</text>
</comment>
<dbReference type="AlphaFoldDB" id="A0AAP0CX62"/>
<sequence length="91" mass="10659">MTTQIKDLEEQRSSIEEKMQGLKKLEQYEMNLQAKLSMYASVSSIIPDLNEQFKISGHIVYKEKNIVEKLELNSRVMTDFDTCNAIWKMII</sequence>
<proteinExistence type="predicted"/>
<reference evidence="1 2" key="1">
    <citation type="submission" date="2024-04" db="EMBL/GenBank/DDBJ databases">
        <title>The reference genome of an endangered Asteraceae, Deinandra increscens subsp. villosa, native to the Central Coast of California.</title>
        <authorList>
            <person name="Guilliams M."/>
            <person name="Hasenstab-Lehman K."/>
            <person name="Meyer R."/>
            <person name="Mcevoy S."/>
        </authorList>
    </citation>
    <scope>NUCLEOTIDE SEQUENCE [LARGE SCALE GENOMIC DNA]</scope>
    <source>
        <tissue evidence="1">Leaf</tissue>
    </source>
</reference>
<gene>
    <name evidence="1" type="ORF">SSX86_018118</name>
</gene>
<accession>A0AAP0CX62</accession>